<dbReference type="NCBIfam" id="TIGR00647">
    <property type="entry name" value="DNA_bind_WhiA"/>
    <property type="match status" value="1"/>
</dbReference>
<reference evidence="7 8" key="1">
    <citation type="submission" date="2018-08" db="EMBL/GenBank/DDBJ databases">
        <title>Draft genome sequence of Psychrilyobacter sp. strain SD5 isolated from Black Sea water.</title>
        <authorList>
            <person name="Yadav S."/>
            <person name="Villanueva L."/>
            <person name="Damste J.S.S."/>
        </authorList>
    </citation>
    <scope>NUCLEOTIDE SEQUENCE [LARGE SCALE GENOMIC DNA]</scope>
    <source>
        <strain evidence="7 8">SD5</strain>
    </source>
</reference>
<proteinExistence type="inferred from homology"/>
<comment type="function">
    <text evidence="4">Involved in cell division and chromosome segregation.</text>
</comment>
<keyword evidence="8" id="KW-1185">Reference proteome</keyword>
<evidence type="ECO:0000256" key="3">
    <source>
        <dbReference type="ARBA" id="ARBA00023306"/>
    </source>
</evidence>
<comment type="similarity">
    <text evidence="4">Belongs to the WhiA family.</text>
</comment>
<dbReference type="InterPro" id="IPR039518">
    <property type="entry name" value="WhiA_LAGLIDADG_dom"/>
</dbReference>
<dbReference type="PANTHER" id="PTHR37307">
    <property type="entry name" value="CELL DIVISION PROTEIN WHIA-RELATED"/>
    <property type="match status" value="1"/>
</dbReference>
<dbReference type="EMBL" id="QUAJ01000030">
    <property type="protein sequence ID" value="REI39845.1"/>
    <property type="molecule type" value="Genomic_DNA"/>
</dbReference>
<dbReference type="InterPro" id="IPR027434">
    <property type="entry name" value="Homing_endonucl"/>
</dbReference>
<dbReference type="GO" id="GO:0003677">
    <property type="term" value="F:DNA binding"/>
    <property type="evidence" value="ECO:0007669"/>
    <property type="project" value="UniProtKB-KW"/>
</dbReference>
<evidence type="ECO:0000313" key="7">
    <source>
        <dbReference type="EMBL" id="REI39845.1"/>
    </source>
</evidence>
<evidence type="ECO:0000256" key="1">
    <source>
        <dbReference type="ARBA" id="ARBA00022618"/>
    </source>
</evidence>
<gene>
    <name evidence="4 7" type="primary">whiA</name>
    <name evidence="7" type="ORF">DYH56_13190</name>
</gene>
<evidence type="ECO:0000259" key="5">
    <source>
        <dbReference type="Pfam" id="PF02650"/>
    </source>
</evidence>
<dbReference type="InterPro" id="IPR003802">
    <property type="entry name" value="Sporulation_regulator_WhiA"/>
</dbReference>
<evidence type="ECO:0000259" key="6">
    <source>
        <dbReference type="Pfam" id="PF14527"/>
    </source>
</evidence>
<comment type="caution">
    <text evidence="7">The sequence shown here is derived from an EMBL/GenBank/DDBJ whole genome shotgun (WGS) entry which is preliminary data.</text>
</comment>
<evidence type="ECO:0000313" key="8">
    <source>
        <dbReference type="Proteomes" id="UP000263486"/>
    </source>
</evidence>
<dbReference type="Gene3D" id="3.10.28.10">
    <property type="entry name" value="Homing endonucleases"/>
    <property type="match status" value="1"/>
</dbReference>
<dbReference type="PANTHER" id="PTHR37307:SF1">
    <property type="entry name" value="CELL DIVISION PROTEIN WHIA-RELATED"/>
    <property type="match status" value="1"/>
</dbReference>
<keyword evidence="1 4" id="KW-0132">Cell division</keyword>
<dbReference type="RefSeq" id="WP_114643347.1">
    <property type="nucleotide sequence ID" value="NZ_JAACIO010000030.1"/>
</dbReference>
<keyword evidence="2 4" id="KW-0238">DNA-binding</keyword>
<evidence type="ECO:0000256" key="4">
    <source>
        <dbReference type="HAMAP-Rule" id="MF_01420"/>
    </source>
</evidence>
<dbReference type="InterPro" id="IPR023054">
    <property type="entry name" value="Sporulation_regulator_WhiA_C"/>
</dbReference>
<evidence type="ECO:0000256" key="2">
    <source>
        <dbReference type="ARBA" id="ARBA00023125"/>
    </source>
</evidence>
<protein>
    <recommendedName>
        <fullName evidence="4">Probable cell division protein WhiA</fullName>
    </recommendedName>
</protein>
<sequence>MSYTFRIKDEIFSKEIDSYDENLAEIYGILYSKNAFYEKKIEITLENYPLSQRVVELFKKLTDLKTFIKYSISKKLGEHRVYVVTIPYQMGYNKFLDSFRLIEEQLDQREDLYNGFLRGLFLACGYIKDPEKEYAIDFFIDSEVVADKLYLLLKSRDKRCFKTTKRNKFLIYLRNSEDIMDVLVAVGILKEFFKYEETIMMKEIKNKTIREINWEVANETKTLNTGRKHVLMIEYIDREIGLSSLTPVLQEMAMLRLQNPEFSLHELGNLINLSKSGVRNRFRRIEKIYNDLKEEK</sequence>
<dbReference type="Pfam" id="PF02650">
    <property type="entry name" value="HTH_WhiA"/>
    <property type="match status" value="1"/>
</dbReference>
<organism evidence="7 8">
    <name type="scientific">Psychrilyobacter piezotolerans</name>
    <dbReference type="NCBI Taxonomy" id="2293438"/>
    <lineage>
        <taxon>Bacteria</taxon>
        <taxon>Fusobacteriati</taxon>
        <taxon>Fusobacteriota</taxon>
        <taxon>Fusobacteriia</taxon>
        <taxon>Fusobacteriales</taxon>
        <taxon>Fusobacteriaceae</taxon>
        <taxon>Psychrilyobacter</taxon>
    </lineage>
</organism>
<keyword evidence="3 4" id="KW-0131">Cell cycle</keyword>
<accession>A0ABX9KEN3</accession>
<feature type="domain" description="Sporulation regulator WhiA C-terminal" evidence="5">
    <location>
        <begin position="210"/>
        <end position="289"/>
    </location>
</feature>
<dbReference type="HAMAP" id="MF_01420">
    <property type="entry name" value="HTH_type_WhiA"/>
    <property type="match status" value="1"/>
</dbReference>
<feature type="domain" description="WhiA LAGLIDADG-like" evidence="6">
    <location>
        <begin position="115"/>
        <end position="205"/>
    </location>
</feature>
<dbReference type="Pfam" id="PF14527">
    <property type="entry name" value="LAGLIDADG_WhiA"/>
    <property type="match status" value="1"/>
</dbReference>
<dbReference type="Proteomes" id="UP000263486">
    <property type="component" value="Unassembled WGS sequence"/>
</dbReference>
<dbReference type="SUPFAM" id="SSF55608">
    <property type="entry name" value="Homing endonucleases"/>
    <property type="match status" value="1"/>
</dbReference>
<name>A0ABX9KEN3_9FUSO</name>